<keyword evidence="8" id="KW-0472">Membrane</keyword>
<dbReference type="InterPro" id="IPR036909">
    <property type="entry name" value="Cyt_c-like_dom_sf"/>
</dbReference>
<dbReference type="PROSITE" id="PS51007">
    <property type="entry name" value="CYTC"/>
    <property type="match status" value="2"/>
</dbReference>
<feature type="domain" description="Cytochrome c" evidence="9">
    <location>
        <begin position="225"/>
        <end position="354"/>
    </location>
</feature>
<keyword evidence="4" id="KW-0732">Signal</keyword>
<dbReference type="Proteomes" id="UP000271339">
    <property type="component" value="Unassembled WGS sequence"/>
</dbReference>
<evidence type="ECO:0000256" key="8">
    <source>
        <dbReference type="SAM" id="Phobius"/>
    </source>
</evidence>
<dbReference type="EMBL" id="REFC01000011">
    <property type="protein sequence ID" value="RMA65881.1"/>
    <property type="molecule type" value="Genomic_DNA"/>
</dbReference>
<dbReference type="AlphaFoldDB" id="A0A3L9YYT1"/>
<sequence length="464" mass="51866">MSRKISIKNKLIYPLILLAFGWILISATIDLDNLFNYANQDIPEYISFDNTNDNHIDDRTATLGRVLFYDKNLSSDGTIACASCHIQAHAFSDPNVQSTGVNGLTSRHSMRLVNPRFSREEHFFWDERAATLEDQTSQPIQDHIEMGYSGTNGDPTLTDLLNDMENIDYYNTLFEFAFGDTEITENRIQFALAQFIRSIQSFDSRFDEGFAQVSHTGETFPNFTEQENRGKELFVNSVGCVNCHIPPEFSIEIHSANNGVITVAGIPGEIDLTVTHPPSLRDLVNPVGDLNTPLMHDGSFTSLLDVINHYNDIPNNPANTNLDVRLTDPNGDPQQLNLTEDEKQELVAFLRTLSGTDIYTNEKWSNPFEPDGSITIIGGTLGISEESLTPFISISPNPVVNIASIETNLGQFEVWIYDLTGKLLFQEEATAQTMVDFSTKASGLYFVIITSENSLQITKRLVKK</sequence>
<dbReference type="InterPro" id="IPR004852">
    <property type="entry name" value="Di-haem_cyt_c_peroxidsae"/>
</dbReference>
<evidence type="ECO:0000256" key="4">
    <source>
        <dbReference type="ARBA" id="ARBA00022729"/>
    </source>
</evidence>
<dbReference type="InterPro" id="IPR051395">
    <property type="entry name" value="Cytochrome_c_Peroxidase/MauG"/>
</dbReference>
<keyword evidence="8" id="KW-0812">Transmembrane</keyword>
<evidence type="ECO:0000256" key="1">
    <source>
        <dbReference type="ARBA" id="ARBA00004196"/>
    </source>
</evidence>
<reference evidence="10 11" key="1">
    <citation type="submission" date="2018-10" db="EMBL/GenBank/DDBJ databases">
        <title>Genomic Encyclopedia of Archaeal and Bacterial Type Strains, Phase II (KMG-II): from individual species to whole genera.</title>
        <authorList>
            <person name="Goeker M."/>
        </authorList>
    </citation>
    <scope>NUCLEOTIDE SEQUENCE [LARGE SCALE GENOMIC DNA]</scope>
    <source>
        <strain evidence="10 11">DSM 23424</strain>
    </source>
</reference>
<dbReference type="PANTHER" id="PTHR30600">
    <property type="entry name" value="CYTOCHROME C PEROXIDASE-RELATED"/>
    <property type="match status" value="1"/>
</dbReference>
<dbReference type="RefSeq" id="WP_121905910.1">
    <property type="nucleotide sequence ID" value="NZ_REFC01000011.1"/>
</dbReference>
<keyword evidence="5" id="KW-0560">Oxidoreductase</keyword>
<keyword evidence="2 7" id="KW-0349">Heme</keyword>
<proteinExistence type="predicted"/>
<dbReference type="PANTHER" id="PTHR30600:SF10">
    <property type="entry name" value="BLL6722 PROTEIN"/>
    <property type="match status" value="1"/>
</dbReference>
<keyword evidence="11" id="KW-1185">Reference proteome</keyword>
<dbReference type="Gene3D" id="1.10.760.10">
    <property type="entry name" value="Cytochrome c-like domain"/>
    <property type="match status" value="2"/>
</dbReference>
<comment type="caution">
    <text evidence="10">The sequence shown here is derived from an EMBL/GenBank/DDBJ whole genome shotgun (WGS) entry which is preliminary data.</text>
</comment>
<accession>A0A3L9YYT1</accession>
<keyword evidence="6 7" id="KW-0408">Iron</keyword>
<organism evidence="10 11">
    <name type="scientific">Ulvibacter antarcticus</name>
    <dbReference type="NCBI Taxonomy" id="442714"/>
    <lineage>
        <taxon>Bacteria</taxon>
        <taxon>Pseudomonadati</taxon>
        <taxon>Bacteroidota</taxon>
        <taxon>Flavobacteriia</taxon>
        <taxon>Flavobacteriales</taxon>
        <taxon>Flavobacteriaceae</taxon>
        <taxon>Ulvibacter</taxon>
    </lineage>
</organism>
<protein>
    <submittedName>
        <fullName evidence="10">Cytochrome c peroxidase</fullName>
    </submittedName>
</protein>
<dbReference type="GO" id="GO:0030313">
    <property type="term" value="C:cell envelope"/>
    <property type="evidence" value="ECO:0007669"/>
    <property type="project" value="UniProtKB-SubCell"/>
</dbReference>
<comment type="subcellular location">
    <subcellularLocation>
        <location evidence="1">Cell envelope</location>
    </subcellularLocation>
</comment>
<feature type="transmembrane region" description="Helical" evidence="8">
    <location>
        <begin position="12"/>
        <end position="29"/>
    </location>
</feature>
<dbReference type="InterPro" id="IPR026444">
    <property type="entry name" value="Secre_tail"/>
</dbReference>
<dbReference type="NCBIfam" id="TIGR04183">
    <property type="entry name" value="Por_Secre_tail"/>
    <property type="match status" value="1"/>
</dbReference>
<evidence type="ECO:0000256" key="6">
    <source>
        <dbReference type="ARBA" id="ARBA00023004"/>
    </source>
</evidence>
<evidence type="ECO:0000313" key="11">
    <source>
        <dbReference type="Proteomes" id="UP000271339"/>
    </source>
</evidence>
<name>A0A3L9YYT1_9FLAO</name>
<evidence type="ECO:0000256" key="5">
    <source>
        <dbReference type="ARBA" id="ARBA00023002"/>
    </source>
</evidence>
<gene>
    <name evidence="10" type="ORF">BXY75_0296</name>
</gene>
<keyword evidence="8" id="KW-1133">Transmembrane helix</keyword>
<evidence type="ECO:0000313" key="10">
    <source>
        <dbReference type="EMBL" id="RMA65881.1"/>
    </source>
</evidence>
<dbReference type="Pfam" id="PF03150">
    <property type="entry name" value="CCP_MauG"/>
    <property type="match status" value="1"/>
</dbReference>
<evidence type="ECO:0000256" key="7">
    <source>
        <dbReference type="PROSITE-ProRule" id="PRU00433"/>
    </source>
</evidence>
<dbReference type="Pfam" id="PF18962">
    <property type="entry name" value="Por_Secre_tail"/>
    <property type="match status" value="1"/>
</dbReference>
<evidence type="ECO:0000256" key="2">
    <source>
        <dbReference type="ARBA" id="ARBA00022617"/>
    </source>
</evidence>
<feature type="domain" description="Cytochrome c" evidence="9">
    <location>
        <begin position="59"/>
        <end position="177"/>
    </location>
</feature>
<dbReference type="OrthoDB" id="9805202at2"/>
<keyword evidence="10" id="KW-0575">Peroxidase</keyword>
<dbReference type="GO" id="GO:0046872">
    <property type="term" value="F:metal ion binding"/>
    <property type="evidence" value="ECO:0007669"/>
    <property type="project" value="UniProtKB-KW"/>
</dbReference>
<dbReference type="GO" id="GO:0020037">
    <property type="term" value="F:heme binding"/>
    <property type="evidence" value="ECO:0007669"/>
    <property type="project" value="InterPro"/>
</dbReference>
<dbReference type="GO" id="GO:0009055">
    <property type="term" value="F:electron transfer activity"/>
    <property type="evidence" value="ECO:0007669"/>
    <property type="project" value="InterPro"/>
</dbReference>
<keyword evidence="3 7" id="KW-0479">Metal-binding</keyword>
<dbReference type="SUPFAM" id="SSF46626">
    <property type="entry name" value="Cytochrome c"/>
    <property type="match status" value="2"/>
</dbReference>
<evidence type="ECO:0000256" key="3">
    <source>
        <dbReference type="ARBA" id="ARBA00022723"/>
    </source>
</evidence>
<evidence type="ECO:0000259" key="9">
    <source>
        <dbReference type="PROSITE" id="PS51007"/>
    </source>
</evidence>
<dbReference type="InterPro" id="IPR009056">
    <property type="entry name" value="Cyt_c-like_dom"/>
</dbReference>
<dbReference type="GO" id="GO:0004130">
    <property type="term" value="F:cytochrome-c peroxidase activity"/>
    <property type="evidence" value="ECO:0007669"/>
    <property type="project" value="TreeGrafter"/>
</dbReference>